<feature type="signal peptide" evidence="5">
    <location>
        <begin position="1"/>
        <end position="22"/>
    </location>
</feature>
<feature type="compositionally biased region" description="Acidic residues" evidence="4">
    <location>
        <begin position="80"/>
        <end position="89"/>
    </location>
</feature>
<feature type="chain" id="PRO_5046880465" description="Myxococcus cysteine-rich repeat-containing protein" evidence="5">
    <location>
        <begin position="23"/>
        <end position="523"/>
    </location>
</feature>
<name>A0ABY7GZR5_9BACT</name>
<evidence type="ECO:0000256" key="3">
    <source>
        <dbReference type="ARBA" id="ARBA00023157"/>
    </source>
</evidence>
<protein>
    <recommendedName>
        <fullName evidence="8">Myxococcus cysteine-rich repeat-containing protein</fullName>
    </recommendedName>
</protein>
<dbReference type="EMBL" id="CP114040">
    <property type="protein sequence ID" value="WAS92350.1"/>
    <property type="molecule type" value="Genomic_DNA"/>
</dbReference>
<evidence type="ECO:0000256" key="5">
    <source>
        <dbReference type="SAM" id="SignalP"/>
    </source>
</evidence>
<dbReference type="RefSeq" id="WP_269034699.1">
    <property type="nucleotide sequence ID" value="NZ_CP114040.1"/>
</dbReference>
<reference evidence="6" key="1">
    <citation type="submission" date="2022-11" db="EMBL/GenBank/DDBJ databases">
        <title>Minimal conservation of predation-associated metabolite biosynthetic gene clusters underscores biosynthetic potential of Myxococcota including descriptions for ten novel species: Archangium lansinium sp. nov., Myxococcus landrumus sp. nov., Nannocystis bai.</title>
        <authorList>
            <person name="Ahearne A."/>
            <person name="Stevens C."/>
            <person name="Dowd S."/>
        </authorList>
    </citation>
    <scope>NUCLEOTIDE SEQUENCE</scope>
    <source>
        <strain evidence="6">Fl3</strain>
    </source>
</reference>
<keyword evidence="3" id="KW-1015">Disulfide bond</keyword>
<organism evidence="6 7">
    <name type="scientific">Nannocystis punicea</name>
    <dbReference type="NCBI Taxonomy" id="2995304"/>
    <lineage>
        <taxon>Bacteria</taxon>
        <taxon>Pseudomonadati</taxon>
        <taxon>Myxococcota</taxon>
        <taxon>Polyangia</taxon>
        <taxon>Nannocystales</taxon>
        <taxon>Nannocystaceae</taxon>
        <taxon>Nannocystis</taxon>
    </lineage>
</organism>
<evidence type="ECO:0000313" key="6">
    <source>
        <dbReference type="EMBL" id="WAS92350.1"/>
    </source>
</evidence>
<sequence length="523" mass="52835">MSTRAIAGAGALVLACAGVACFSDGGLHTGGPASTTTTSTTTTTGTTVELTTGEPTTTSASTTTGEPPPFCGDGQLDPGEQCDDGDDDDGDACRTDCQVASCGDGVVQRGVEECDDGPANHPSEPTACRPDCHKPACGDGALYIGPLGPPVIAASEPTAEQSDDVPRAIGVDAQGTFSVVWRVNALVDRLDVQTVAADGTLVGAPLDLADPPSQVLRDPVIAVSPVGDLALAWEINANNDDILVRGVVAGVAEPGMNALVAKNPIQQSPAIALDDAGRLTLAYVGAVLPNLSQVYVRRIANFDPASPPEFAISEHDVGVPGPPTVATWPDGAFVVAWGDPGGAIVYRRFTVDGVPGPVVASGLRTGGIALTGSANPWSGLAVTPDLRVVLGGIGDDGLVDLQTFDPADVPQSIVAVSEAPRMHAPFVDLGSDAWGNLAVAWAECGDADAPATEDCSALASDLRLRWFRADLTPHTPVTAVHSTMVGAPPAFGVAVAPSGITGVTYLAGDDVVVRVAGLACPAP</sequence>
<evidence type="ECO:0000313" key="7">
    <source>
        <dbReference type="Proteomes" id="UP001164459"/>
    </source>
</evidence>
<accession>A0ABY7GZR5</accession>
<evidence type="ECO:0000256" key="4">
    <source>
        <dbReference type="SAM" id="MobiDB-lite"/>
    </source>
</evidence>
<evidence type="ECO:0000256" key="2">
    <source>
        <dbReference type="ARBA" id="ARBA00022737"/>
    </source>
</evidence>
<feature type="compositionally biased region" description="Low complexity" evidence="4">
    <location>
        <begin position="30"/>
        <end position="65"/>
    </location>
</feature>
<keyword evidence="2" id="KW-0677">Repeat</keyword>
<dbReference type="Proteomes" id="UP001164459">
    <property type="component" value="Chromosome"/>
</dbReference>
<proteinExistence type="predicted"/>
<evidence type="ECO:0008006" key="8">
    <source>
        <dbReference type="Google" id="ProtNLM"/>
    </source>
</evidence>
<dbReference type="InterPro" id="IPR011936">
    <property type="entry name" value="Myxo_disulph_rpt"/>
</dbReference>
<keyword evidence="1 5" id="KW-0732">Signal</keyword>
<evidence type="ECO:0000256" key="1">
    <source>
        <dbReference type="ARBA" id="ARBA00022729"/>
    </source>
</evidence>
<keyword evidence="7" id="KW-1185">Reference proteome</keyword>
<dbReference type="NCBIfam" id="TIGR02232">
    <property type="entry name" value="myxo_disulf_rpt"/>
    <property type="match status" value="1"/>
</dbReference>
<dbReference type="PROSITE" id="PS51257">
    <property type="entry name" value="PROKAR_LIPOPROTEIN"/>
    <property type="match status" value="1"/>
</dbReference>
<feature type="region of interest" description="Disordered" evidence="4">
    <location>
        <begin position="28"/>
        <end position="89"/>
    </location>
</feature>
<gene>
    <name evidence="6" type="ORF">O0S08_39735</name>
</gene>